<dbReference type="EMBL" id="JAZAVJ010000152">
    <property type="protein sequence ID" value="KAK7409396.1"/>
    <property type="molecule type" value="Genomic_DNA"/>
</dbReference>
<gene>
    <name evidence="1" type="ORF">QQX98_008405</name>
</gene>
<keyword evidence="2" id="KW-1185">Reference proteome</keyword>
<comment type="caution">
    <text evidence="1">The sequence shown here is derived from an EMBL/GenBank/DDBJ whole genome shotgun (WGS) entry which is preliminary data.</text>
</comment>
<protein>
    <submittedName>
        <fullName evidence="1">Uncharacterized protein</fullName>
    </submittedName>
</protein>
<evidence type="ECO:0000313" key="2">
    <source>
        <dbReference type="Proteomes" id="UP001498476"/>
    </source>
</evidence>
<dbReference type="Proteomes" id="UP001498476">
    <property type="component" value="Unassembled WGS sequence"/>
</dbReference>
<reference evidence="1 2" key="1">
    <citation type="journal article" date="2025" name="Microbiol. Resour. Announc.">
        <title>Draft genome sequences for Neonectria magnoliae and Neonectria punicea, canker pathogens of Liriodendron tulipifera and Acer saccharum in West Virginia.</title>
        <authorList>
            <person name="Petronek H.M."/>
            <person name="Kasson M.T."/>
            <person name="Metheny A.M."/>
            <person name="Stauder C.M."/>
            <person name="Lovett B."/>
            <person name="Lynch S.C."/>
            <person name="Garnas J.R."/>
            <person name="Kasson L.R."/>
            <person name="Stajich J.E."/>
        </authorList>
    </citation>
    <scope>NUCLEOTIDE SEQUENCE [LARGE SCALE GENOMIC DNA]</scope>
    <source>
        <strain evidence="1 2">NRRL 64653</strain>
    </source>
</reference>
<accession>A0ABR1GV70</accession>
<evidence type="ECO:0000313" key="1">
    <source>
        <dbReference type="EMBL" id="KAK7409396.1"/>
    </source>
</evidence>
<sequence>MGELVATRYFVEYENNDGDVGVHFMCTDTRMITIMDSPTILINFTRNIDNTLTFDDRDTLNGCIDYIVGNLLTDSRLVVNIASVVKLIDEGYVVVSTNRSIYKNIMDDLMIEYGFEQAGADPDTIEYDCIDPEAKALLKEQSEQYL</sequence>
<organism evidence="1 2">
    <name type="scientific">Neonectria punicea</name>
    <dbReference type="NCBI Taxonomy" id="979145"/>
    <lineage>
        <taxon>Eukaryota</taxon>
        <taxon>Fungi</taxon>
        <taxon>Dikarya</taxon>
        <taxon>Ascomycota</taxon>
        <taxon>Pezizomycotina</taxon>
        <taxon>Sordariomycetes</taxon>
        <taxon>Hypocreomycetidae</taxon>
        <taxon>Hypocreales</taxon>
        <taxon>Nectriaceae</taxon>
        <taxon>Neonectria</taxon>
    </lineage>
</organism>
<name>A0ABR1GV70_9HYPO</name>
<proteinExistence type="predicted"/>